<dbReference type="AlphaFoldDB" id="A0A447TCU8"/>
<sequence length="67" mass="7104">MPVYSAAPSGPCTLYWPVISSMKAVAEQTNRVSMYTENACTRPCLAGWLTAAALDACGPVPWPASLE</sequence>
<organism evidence="1 2">
    <name type="scientific">Chromobacterium violaceum</name>
    <dbReference type="NCBI Taxonomy" id="536"/>
    <lineage>
        <taxon>Bacteria</taxon>
        <taxon>Pseudomonadati</taxon>
        <taxon>Pseudomonadota</taxon>
        <taxon>Betaproteobacteria</taxon>
        <taxon>Neisseriales</taxon>
        <taxon>Chromobacteriaceae</taxon>
        <taxon>Chromobacterium</taxon>
    </lineage>
</organism>
<protein>
    <submittedName>
        <fullName evidence="1">Uncharacterized protein</fullName>
    </submittedName>
</protein>
<accession>A0A447TCU8</accession>
<gene>
    <name evidence="1" type="ORF">NCTC9695_03108</name>
</gene>
<dbReference type="EMBL" id="LR134182">
    <property type="protein sequence ID" value="VEB42658.1"/>
    <property type="molecule type" value="Genomic_DNA"/>
</dbReference>
<proteinExistence type="predicted"/>
<name>A0A447TCU8_CHRVL</name>
<dbReference type="Proteomes" id="UP000275777">
    <property type="component" value="Chromosome"/>
</dbReference>
<reference evidence="1 2" key="1">
    <citation type="submission" date="2018-12" db="EMBL/GenBank/DDBJ databases">
        <authorList>
            <consortium name="Pathogen Informatics"/>
        </authorList>
    </citation>
    <scope>NUCLEOTIDE SEQUENCE [LARGE SCALE GENOMIC DNA]</scope>
    <source>
        <strain evidence="1 2">NCTC9695</strain>
    </source>
</reference>
<evidence type="ECO:0000313" key="1">
    <source>
        <dbReference type="EMBL" id="VEB42658.1"/>
    </source>
</evidence>
<evidence type="ECO:0000313" key="2">
    <source>
        <dbReference type="Proteomes" id="UP000275777"/>
    </source>
</evidence>